<feature type="chain" id="PRO_5041963243" description="Apple domain-containing protein" evidence="1">
    <location>
        <begin position="19"/>
        <end position="145"/>
    </location>
</feature>
<keyword evidence="1" id="KW-0732">Signal</keyword>
<accession>A0AAD2HKZ6</accession>
<evidence type="ECO:0000256" key="1">
    <source>
        <dbReference type="SAM" id="SignalP"/>
    </source>
</evidence>
<dbReference type="InterPro" id="IPR003609">
    <property type="entry name" value="Pan_app"/>
</dbReference>
<gene>
    <name evidence="3" type="ORF">MYCIT1_LOCUS27081</name>
</gene>
<feature type="signal peptide" evidence="1">
    <location>
        <begin position="1"/>
        <end position="18"/>
    </location>
</feature>
<dbReference type="AlphaFoldDB" id="A0AAD2HKZ6"/>
<comment type="caution">
    <text evidence="3">The sequence shown here is derived from an EMBL/GenBank/DDBJ whole genome shotgun (WGS) entry which is preliminary data.</text>
</comment>
<dbReference type="Proteomes" id="UP001295794">
    <property type="component" value="Unassembled WGS sequence"/>
</dbReference>
<evidence type="ECO:0000313" key="4">
    <source>
        <dbReference type="Proteomes" id="UP001295794"/>
    </source>
</evidence>
<protein>
    <recommendedName>
        <fullName evidence="2">Apple domain-containing protein</fullName>
    </recommendedName>
</protein>
<evidence type="ECO:0000313" key="3">
    <source>
        <dbReference type="EMBL" id="CAK5277911.1"/>
    </source>
</evidence>
<proteinExistence type="predicted"/>
<name>A0AAD2HKZ6_9AGAR</name>
<dbReference type="EMBL" id="CAVNYO010000421">
    <property type="protein sequence ID" value="CAK5277911.1"/>
    <property type="molecule type" value="Genomic_DNA"/>
</dbReference>
<evidence type="ECO:0000259" key="2">
    <source>
        <dbReference type="Pfam" id="PF00024"/>
    </source>
</evidence>
<sequence length="145" mass="15287">MISNVFCLLSALVACAAGMAVPNAAPSPYANATAPATPAGYSYGFQNLTCAVQITQPANAYETFALVDSAQACGDMCTAQRDCMSANFYHDNGSVKKNSTQLTCSLYRVVAGQKDANNCGHQLQMGMNGMQNSITYSYLLVKGTQ</sequence>
<dbReference type="Pfam" id="PF00024">
    <property type="entry name" value="PAN_1"/>
    <property type="match status" value="1"/>
</dbReference>
<feature type="domain" description="Apple" evidence="2">
    <location>
        <begin position="64"/>
        <end position="113"/>
    </location>
</feature>
<reference evidence="3" key="1">
    <citation type="submission" date="2023-11" db="EMBL/GenBank/DDBJ databases">
        <authorList>
            <person name="De Vega J J."/>
            <person name="De Vega J J."/>
        </authorList>
    </citation>
    <scope>NUCLEOTIDE SEQUENCE</scope>
</reference>
<organism evidence="3 4">
    <name type="scientific">Mycena citricolor</name>
    <dbReference type="NCBI Taxonomy" id="2018698"/>
    <lineage>
        <taxon>Eukaryota</taxon>
        <taxon>Fungi</taxon>
        <taxon>Dikarya</taxon>
        <taxon>Basidiomycota</taxon>
        <taxon>Agaricomycotina</taxon>
        <taxon>Agaricomycetes</taxon>
        <taxon>Agaricomycetidae</taxon>
        <taxon>Agaricales</taxon>
        <taxon>Marasmiineae</taxon>
        <taxon>Mycenaceae</taxon>
        <taxon>Mycena</taxon>
    </lineage>
</organism>
<keyword evidence="4" id="KW-1185">Reference proteome</keyword>